<proteinExistence type="inferred from homology"/>
<organism evidence="6 7">
    <name type="scientific">Neorhodopirellula lusitana</name>
    <dbReference type="NCBI Taxonomy" id="445327"/>
    <lineage>
        <taxon>Bacteria</taxon>
        <taxon>Pseudomonadati</taxon>
        <taxon>Planctomycetota</taxon>
        <taxon>Planctomycetia</taxon>
        <taxon>Pirellulales</taxon>
        <taxon>Pirellulaceae</taxon>
        <taxon>Neorhodopirellula</taxon>
    </lineage>
</organism>
<evidence type="ECO:0000313" key="6">
    <source>
        <dbReference type="EMBL" id="SMP59117.1"/>
    </source>
</evidence>
<dbReference type="InterPro" id="IPR050960">
    <property type="entry name" value="AB_hydrolase_4_sf"/>
</dbReference>
<dbReference type="InterPro" id="IPR012020">
    <property type="entry name" value="ABHD4"/>
</dbReference>
<dbReference type="PANTHER" id="PTHR10794">
    <property type="entry name" value="ABHYDROLASE DOMAIN-CONTAINING PROTEIN"/>
    <property type="match status" value="1"/>
</dbReference>
<dbReference type="PROSITE" id="PS01133">
    <property type="entry name" value="UPF0017"/>
    <property type="match status" value="1"/>
</dbReference>
<sequence>MTDSCTLKPSGVEGSVILNSHAAASNQHSAGSPHSGDNLPAGHDLPTGQNPPAGETLRSEADLTNWLASFTPPPFRSHRILRGGHLHTLIGAKKASTVQAIATTHQRHRIDLPDGDALVVHDNQPENWRPENGSVLMIHGICGCHSADYMIRFKRRLASSGIRTFRLDMRGCGDAGDLCQTITHAGRSEDVLTAIEFIGDLVDNASSPIGAVGVSLGGNQLLLAAGRVGNGFHERPKAWSRVGPILAIAPPLDLQACSDAMQSPKLRFYNWYFIHHLLRRASPALRQNPQYQAALEQARPKKLRQFDRIFTAPLGGFESESDYYHRSSAVNVIQDIQKPTLIVTAANDPLVPVSSFGPVRQAIESHASTSPVRLHVTAQGGHHGFLKTDRTSWADDLVASYFDAGFASS</sequence>
<evidence type="ECO:0000256" key="1">
    <source>
        <dbReference type="ARBA" id="ARBA00010884"/>
    </source>
</evidence>
<keyword evidence="7" id="KW-1185">Reference proteome</keyword>
<keyword evidence="2" id="KW-0719">Serine esterase</keyword>
<comment type="similarity">
    <text evidence="1">Belongs to the AB hydrolase superfamily. AB hydrolase 4 family.</text>
</comment>
<dbReference type="InterPro" id="IPR029058">
    <property type="entry name" value="AB_hydrolase_fold"/>
</dbReference>
<name>A0ABY1Q5C9_9BACT</name>
<dbReference type="PIRSF" id="PIRSF005211">
    <property type="entry name" value="Ab_hydro_YheT"/>
    <property type="match status" value="1"/>
</dbReference>
<dbReference type="InterPro" id="IPR000073">
    <property type="entry name" value="AB_hydrolase_1"/>
</dbReference>
<accession>A0ABY1Q5C9</accession>
<dbReference type="Gene3D" id="3.40.50.1820">
    <property type="entry name" value="alpha/beta hydrolase"/>
    <property type="match status" value="1"/>
</dbReference>
<feature type="domain" description="AB hydrolase-1" evidence="5">
    <location>
        <begin position="134"/>
        <end position="386"/>
    </location>
</feature>
<reference evidence="6 7" key="1">
    <citation type="submission" date="2017-05" db="EMBL/GenBank/DDBJ databases">
        <authorList>
            <person name="Varghese N."/>
            <person name="Submissions S."/>
        </authorList>
    </citation>
    <scope>NUCLEOTIDE SEQUENCE [LARGE SCALE GENOMIC DNA]</scope>
    <source>
        <strain evidence="6 7">DSM 25457</strain>
    </source>
</reference>
<dbReference type="PANTHER" id="PTHR10794:SF94">
    <property type="entry name" value="ESTERASE YHET-RELATED"/>
    <property type="match status" value="1"/>
</dbReference>
<dbReference type="Pfam" id="PF00561">
    <property type="entry name" value="Abhydrolase_1"/>
    <property type="match status" value="1"/>
</dbReference>
<evidence type="ECO:0000259" key="5">
    <source>
        <dbReference type="Pfam" id="PF00561"/>
    </source>
</evidence>
<keyword evidence="3" id="KW-0378">Hydrolase</keyword>
<dbReference type="EMBL" id="FXUG01000006">
    <property type="protein sequence ID" value="SMP59117.1"/>
    <property type="molecule type" value="Genomic_DNA"/>
</dbReference>
<dbReference type="SUPFAM" id="SSF53474">
    <property type="entry name" value="alpha/beta-Hydrolases"/>
    <property type="match status" value="1"/>
</dbReference>
<evidence type="ECO:0000313" key="7">
    <source>
        <dbReference type="Proteomes" id="UP001158067"/>
    </source>
</evidence>
<dbReference type="InterPro" id="IPR000952">
    <property type="entry name" value="AB_hydrolase_4_CS"/>
</dbReference>
<comment type="caution">
    <text evidence="6">The sequence shown here is derived from an EMBL/GenBank/DDBJ whole genome shotgun (WGS) entry which is preliminary data.</text>
</comment>
<gene>
    <name evidence="6" type="ORF">SAMN06265222_106168</name>
</gene>
<dbReference type="Proteomes" id="UP001158067">
    <property type="component" value="Unassembled WGS sequence"/>
</dbReference>
<protein>
    <recommendedName>
        <fullName evidence="5">AB hydrolase-1 domain-containing protein</fullName>
    </recommendedName>
</protein>
<evidence type="ECO:0000256" key="4">
    <source>
        <dbReference type="SAM" id="MobiDB-lite"/>
    </source>
</evidence>
<evidence type="ECO:0000256" key="3">
    <source>
        <dbReference type="ARBA" id="ARBA00022801"/>
    </source>
</evidence>
<feature type="region of interest" description="Disordered" evidence="4">
    <location>
        <begin position="24"/>
        <end position="56"/>
    </location>
</feature>
<evidence type="ECO:0000256" key="2">
    <source>
        <dbReference type="ARBA" id="ARBA00022487"/>
    </source>
</evidence>